<dbReference type="EMBL" id="CP063406">
    <property type="protein sequence ID" value="QSZ31373.1"/>
    <property type="molecule type" value="Genomic_DNA"/>
</dbReference>
<evidence type="ECO:0000313" key="1">
    <source>
        <dbReference type="EMBL" id="QSZ31373.1"/>
    </source>
</evidence>
<dbReference type="Proteomes" id="UP000672032">
    <property type="component" value="Chromosome 2"/>
</dbReference>
<accession>A0A8A3P0P8</accession>
<dbReference type="InterPro" id="IPR022025">
    <property type="entry name" value="Amidoligase_2"/>
</dbReference>
<dbReference type="AlphaFoldDB" id="A0A8A3P0P8"/>
<evidence type="ECO:0008006" key="3">
    <source>
        <dbReference type="Google" id="ProtNLM"/>
    </source>
</evidence>
<dbReference type="PANTHER" id="PTHR36847">
    <property type="entry name" value="AMIDOLIGASE ENZYME"/>
    <property type="match status" value="1"/>
</dbReference>
<keyword evidence="2" id="KW-1185">Reference proteome</keyword>
<proteinExistence type="predicted"/>
<name>A0A8A3P0P8_9HELO</name>
<dbReference type="Pfam" id="PF12224">
    <property type="entry name" value="Amidoligase_2"/>
    <property type="match status" value="1"/>
</dbReference>
<gene>
    <name evidence="1" type="ORF">DSL72_000938</name>
</gene>
<organism evidence="1 2">
    <name type="scientific">Monilinia vaccinii-corymbosi</name>
    <dbReference type="NCBI Taxonomy" id="61207"/>
    <lineage>
        <taxon>Eukaryota</taxon>
        <taxon>Fungi</taxon>
        <taxon>Dikarya</taxon>
        <taxon>Ascomycota</taxon>
        <taxon>Pezizomycotina</taxon>
        <taxon>Leotiomycetes</taxon>
        <taxon>Helotiales</taxon>
        <taxon>Sclerotiniaceae</taxon>
        <taxon>Monilinia</taxon>
    </lineage>
</organism>
<dbReference type="OrthoDB" id="412402at2759"/>
<evidence type="ECO:0000313" key="2">
    <source>
        <dbReference type="Proteomes" id="UP000672032"/>
    </source>
</evidence>
<dbReference type="PANTHER" id="PTHR36847:SF1">
    <property type="entry name" value="AMIDOLIGASE ENZYME"/>
    <property type="match status" value="1"/>
</dbReference>
<sequence length="424" mass="47769">MGTNAGLRDPTRHITEVNLAAEIFDASQVQLSETYPVSGSTSKDPRLTFGVEYEMALGTLRDICENPSPEDGRKVYGVARAINSSPLDYDPRPSSFGHSSEEECAYRNENRRFVYESIAQTLHCAGFPAVHVEDPEYKESGYTAAMAKKWIIGVDHSITYPDEAIYDFHQIEIKSPVFYFSEGAICDITRVWELIASTYKVVVNESMGLHVHVGNGVDAFDGETLRNLWAIFWTTEKWIATIHPLHRTFSTFCRGFHDCSNLEEKVGGQSLKNPAGEVLERKVLEWILGRTPPSVEEFLDTISIHSGAYNFVHLQKSHNVGSIKRTIEFRQHEATLDVERVKQWVRVCIGLVRASTSADPTKLDPYLRQLVQKQREKVRVGDILSELGLKASGSYYKAQVPRERGPVRTAVDKSLNRIARFLNG</sequence>
<reference evidence="1" key="1">
    <citation type="submission" date="2020-10" db="EMBL/GenBank/DDBJ databases">
        <title>Genome Sequence of Monilinia vaccinii-corymbosi Sheds Light on Mummy Berry Disease Infection of Blueberry and Mating Type.</title>
        <authorList>
            <person name="Yow A.G."/>
            <person name="Zhang Y."/>
            <person name="Bansal K."/>
            <person name="Eacker S.M."/>
            <person name="Sullivan S."/>
            <person name="Liachko I."/>
            <person name="Cubeta M.A."/>
            <person name="Rollins J.A."/>
            <person name="Ashrafi H."/>
        </authorList>
    </citation>
    <scope>NUCLEOTIDE SEQUENCE</scope>
    <source>
        <strain evidence="1">RL-1</strain>
    </source>
</reference>
<protein>
    <recommendedName>
        <fullName evidence="3">Amidoligase enzyme</fullName>
    </recommendedName>
</protein>